<dbReference type="RefSeq" id="WP_131900197.1">
    <property type="nucleotide sequence ID" value="NZ_SMKZ01000054.1"/>
</dbReference>
<dbReference type="GO" id="GO:0008410">
    <property type="term" value="F:CoA-transferase activity"/>
    <property type="evidence" value="ECO:0007669"/>
    <property type="project" value="TreeGrafter"/>
</dbReference>
<dbReference type="InterPro" id="IPR003673">
    <property type="entry name" value="CoA-Trfase_fam_III"/>
</dbReference>
<dbReference type="OrthoDB" id="9797653at2"/>
<dbReference type="Proteomes" id="UP000294739">
    <property type="component" value="Unassembled WGS sequence"/>
</dbReference>
<dbReference type="InterPro" id="IPR050483">
    <property type="entry name" value="CoA-transferase_III_domain"/>
</dbReference>
<name>A0A4R5CR87_9ACTN</name>
<dbReference type="PANTHER" id="PTHR48207:SF3">
    <property type="entry name" value="SUCCINATE--HYDROXYMETHYLGLUTARATE COA-TRANSFERASE"/>
    <property type="match status" value="1"/>
</dbReference>
<reference evidence="3 4" key="1">
    <citation type="submission" date="2019-03" db="EMBL/GenBank/DDBJ databases">
        <title>Draft genome sequences of novel Actinobacteria.</title>
        <authorList>
            <person name="Sahin N."/>
            <person name="Ay H."/>
            <person name="Saygin H."/>
        </authorList>
    </citation>
    <scope>NUCLEOTIDE SEQUENCE [LARGE SCALE GENOMIC DNA]</scope>
    <source>
        <strain evidence="3 4">5K138</strain>
    </source>
</reference>
<comment type="caution">
    <text evidence="3">The sequence shown here is derived from an EMBL/GenBank/DDBJ whole genome shotgun (WGS) entry which is preliminary data.</text>
</comment>
<dbReference type="InParanoid" id="A0A4R5CR87"/>
<gene>
    <name evidence="3" type="ORF">E1269_26355</name>
</gene>
<dbReference type="PANTHER" id="PTHR48207">
    <property type="entry name" value="SUCCINATE--HYDROXYMETHYLGLUTARATE COA-TRANSFERASE"/>
    <property type="match status" value="1"/>
</dbReference>
<proteinExistence type="predicted"/>
<sequence length="372" mass="38720">MTGPLAGVRVLDLTHFVAGPWCTQTLADLGADVVKVEPPGRGEIGRSIGAVYSGAESAVFLSCNRGKRAVALDLKRPTGQRIVQAMARDVDVVVHNFRPGTVDRLGVGPVVLRRANPGLIHCAISAFGNDGPAAARPANDPVIQAISGAMHESGRAAGAPVRMGVSLPDFAAAALAAGSIMAALLRRRRTGQGCVIDLNLLDAQLYAQVDRMTGAGEAPEAEPAHEPGVRGSYVCAAGDALWLECDDGELAGRALGISAGTARGLRDHLALTCRDAALRAFEAAGVTAAPVQDLSDVLPGPPTRTVRVAHPIVGDLNQLRTPFDADPPWPPATIPPPLLGEHTEAVLRELRADNPTDPALCPAPHNPRQEQL</sequence>
<protein>
    <submittedName>
        <fullName evidence="3">CoA transferase</fullName>
    </submittedName>
</protein>
<evidence type="ECO:0000256" key="1">
    <source>
        <dbReference type="ARBA" id="ARBA00022679"/>
    </source>
</evidence>
<organism evidence="3 4">
    <name type="scientific">Jiangella asiatica</name>
    <dbReference type="NCBI Taxonomy" id="2530372"/>
    <lineage>
        <taxon>Bacteria</taxon>
        <taxon>Bacillati</taxon>
        <taxon>Actinomycetota</taxon>
        <taxon>Actinomycetes</taxon>
        <taxon>Jiangellales</taxon>
        <taxon>Jiangellaceae</taxon>
        <taxon>Jiangella</taxon>
    </lineage>
</organism>
<evidence type="ECO:0000256" key="2">
    <source>
        <dbReference type="SAM" id="MobiDB-lite"/>
    </source>
</evidence>
<evidence type="ECO:0000313" key="3">
    <source>
        <dbReference type="EMBL" id="TDE00143.1"/>
    </source>
</evidence>
<dbReference type="EMBL" id="SMKZ01000054">
    <property type="protein sequence ID" value="TDE00143.1"/>
    <property type="molecule type" value="Genomic_DNA"/>
</dbReference>
<keyword evidence="4" id="KW-1185">Reference proteome</keyword>
<dbReference type="InterPro" id="IPR023606">
    <property type="entry name" value="CoA-Trfase_III_dom_1_sf"/>
</dbReference>
<keyword evidence="1 3" id="KW-0808">Transferase</keyword>
<feature type="region of interest" description="Disordered" evidence="2">
    <location>
        <begin position="351"/>
        <end position="372"/>
    </location>
</feature>
<dbReference type="AlphaFoldDB" id="A0A4R5CR87"/>
<accession>A0A4R5CR87</accession>
<dbReference type="SUPFAM" id="SSF89796">
    <property type="entry name" value="CoA-transferase family III (CaiB/BaiF)"/>
    <property type="match status" value="1"/>
</dbReference>
<dbReference type="Pfam" id="PF02515">
    <property type="entry name" value="CoA_transf_3"/>
    <property type="match status" value="1"/>
</dbReference>
<evidence type="ECO:0000313" key="4">
    <source>
        <dbReference type="Proteomes" id="UP000294739"/>
    </source>
</evidence>
<dbReference type="Gene3D" id="3.40.50.10540">
    <property type="entry name" value="Crotonobetainyl-coa:carnitine coa-transferase, domain 1"/>
    <property type="match status" value="1"/>
</dbReference>